<accession>A4FVG4</accession>
<evidence type="ECO:0000256" key="12">
    <source>
        <dbReference type="ARBA" id="ARBA00022525"/>
    </source>
</evidence>
<evidence type="ECO:0000256" key="4">
    <source>
        <dbReference type="ARBA" id="ARBA00004321"/>
    </source>
</evidence>
<keyword evidence="23" id="KW-0458">Lysosome</keyword>
<keyword evidence="12" id="KW-0964">Secreted</keyword>
<evidence type="ECO:0000313" key="36">
    <source>
        <dbReference type="ZFIN" id="ZDB-GENE-070410-16"/>
    </source>
</evidence>
<organism evidence="31">
    <name type="scientific">Danio rerio</name>
    <name type="common">Zebrafish</name>
    <name type="synonym">Brachydanio rerio</name>
    <dbReference type="NCBI Taxonomy" id="7955"/>
    <lineage>
        <taxon>Eukaryota</taxon>
        <taxon>Metazoa</taxon>
        <taxon>Chordata</taxon>
        <taxon>Craniata</taxon>
        <taxon>Vertebrata</taxon>
        <taxon>Euteleostomi</taxon>
        <taxon>Actinopterygii</taxon>
        <taxon>Neopterygii</taxon>
        <taxon>Teleostei</taxon>
        <taxon>Ostariophysi</taxon>
        <taxon>Cypriniformes</taxon>
        <taxon>Danionidae</taxon>
        <taxon>Danioninae</taxon>
        <taxon>Danio</taxon>
    </lineage>
</organism>
<gene>
    <name evidence="31 33 35 36" type="primary">faslg</name>
    <name evidence="32 35" type="synonym">fasl</name>
    <name evidence="35" type="synonym">zgc:162027</name>
</gene>
<keyword evidence="19 29" id="KW-0472">Membrane</keyword>
<feature type="transmembrane region" description="Helical" evidence="29">
    <location>
        <begin position="65"/>
        <end position="88"/>
    </location>
</feature>
<keyword evidence="20" id="KW-1015">Disulfide bond</keyword>
<evidence type="ECO:0000256" key="2">
    <source>
        <dbReference type="ARBA" id="ARBA00004123"/>
    </source>
</evidence>
<evidence type="ECO:0000256" key="7">
    <source>
        <dbReference type="ARBA" id="ARBA00008670"/>
    </source>
</evidence>
<evidence type="ECO:0000256" key="19">
    <source>
        <dbReference type="ARBA" id="ARBA00023136"/>
    </source>
</evidence>
<dbReference type="GO" id="GO:0043123">
    <property type="term" value="P:positive regulation of canonical NF-kappaB signal transduction"/>
    <property type="evidence" value="ECO:0000318"/>
    <property type="project" value="GO_Central"/>
</dbReference>
<keyword evidence="25" id="KW-0968">Cytoplasmic vesicle</keyword>
<evidence type="ECO:0000256" key="18">
    <source>
        <dbReference type="ARBA" id="ARBA00023015"/>
    </source>
</evidence>
<evidence type="ECO:0000313" key="32">
    <source>
        <dbReference type="EMBL" id="ABG91565.1"/>
    </source>
</evidence>
<evidence type="ECO:0000256" key="13">
    <source>
        <dbReference type="ARBA" id="ARBA00022692"/>
    </source>
</evidence>
<keyword evidence="21" id="KW-0804">Transcription</keyword>
<keyword evidence="17 29" id="KW-1133">Transmembrane helix</keyword>
<comment type="subunit">
    <text evidence="28">Homotrimer. Interacts with ARHGAP9, BAIAP2L1, BTK, CACNB3, CACNB4, CRK, DLG2, DNMBP, DOCK4, EPS8L3, FGR, FYB1, FYN, HCK, ITK, ITSN2, KALRN, LYN, MACC1, MIA, MPP4, MYO15A, NCF1, NCK1, NCK2, NCKIPSD, OSTF1, PIK3R1, PSTPIP1, RIMBP3C, SAMSN1, SH3GL3, SH3PXD2B, SH3PXD2A, SH3RF2, SKAP2, SNX33, SNX9, SORBS3, SPTA1, SRC, SRGAP1, SRGAP2, SRGAP3, TEC, TJP3 and YES1.</text>
</comment>
<evidence type="ECO:0000313" key="33">
    <source>
        <dbReference type="Ensembl" id="ENSDARP00000136343"/>
    </source>
</evidence>
<dbReference type="GO" id="GO:0030903">
    <property type="term" value="P:notochord development"/>
    <property type="evidence" value="ECO:0000315"/>
    <property type="project" value="ZFIN"/>
</dbReference>
<evidence type="ECO:0000256" key="15">
    <source>
        <dbReference type="ARBA" id="ARBA00022843"/>
    </source>
</evidence>
<dbReference type="CTD" id="356"/>
<keyword evidence="16" id="KW-0735">Signal-anchor</keyword>
<dbReference type="EMBL" id="CABZ01015863">
    <property type="status" value="NOT_ANNOTATED_CDS"/>
    <property type="molecule type" value="Genomic_DNA"/>
</dbReference>
<evidence type="ECO:0000256" key="5">
    <source>
        <dbReference type="ARBA" id="ARBA00004401"/>
    </source>
</evidence>
<evidence type="ECO:0000313" key="34">
    <source>
        <dbReference type="Proteomes" id="UP000000437"/>
    </source>
</evidence>
<sequence length="268" mass="30203">MSANFGHSSQPVFMVDSAGNHPKQHRYYHQQVPRHPEPPLVPCWTFPPARVEMKKKGWGGMNAGLAWVVTLILLLVFAALGLGAYQILRLQTKLEQLTQELPTIMQSSAPQKQVGLNPAELKKNKYKSAAHLIGYAEQSKSPGLLKWISNHGDAFTDGVKYTDGGLQVNETGLYFVYSRVEFLSHTCKTFDSLAHKISLKRNGNSQIIMEDNIEGFCMTSKNHPWVTGSQLGSLQQLRELDWLFVNVSRPHLLSKNFHSNYFGLFKIH</sequence>
<proteinExistence type="evidence at transcript level"/>
<dbReference type="InterPro" id="IPR006052">
    <property type="entry name" value="TNF_dom"/>
</dbReference>
<dbReference type="GO" id="GO:0043202">
    <property type="term" value="C:lysosomal lumen"/>
    <property type="evidence" value="ECO:0007669"/>
    <property type="project" value="UniProtKB-SubCell"/>
</dbReference>
<dbReference type="AGR" id="ZFIN:ZDB-GENE-070410-16"/>
<reference evidence="35" key="7">
    <citation type="journal article" date="2014" name="Oncotarget">
        <title>FAS/FASL are dysregulated in chordoma and their loss-of-function impairs zebrafish notochord formation.</title>
        <authorList>
            <person name="Ferrari L."/>
            <person name="Pistocchi A."/>
            <person name="Libera L."/>
            <person name="Boari N."/>
            <person name="Mortini P."/>
            <person name="Bellipanni G."/>
            <person name="Giordano A."/>
            <person name="Cotelli F."/>
            <person name="Riva P."/>
        </authorList>
    </citation>
    <scope>NUCLEOTIDE SEQUENCE</scope>
</reference>
<dbReference type="EMBL" id="BC133842">
    <property type="protein sequence ID" value="AAI33843.1"/>
    <property type="molecule type" value="mRNA"/>
</dbReference>
<dbReference type="GO" id="GO:2001238">
    <property type="term" value="P:positive regulation of extrinsic apoptotic signaling pathway"/>
    <property type="evidence" value="ECO:0000318"/>
    <property type="project" value="GO_Central"/>
</dbReference>
<reference evidence="35" key="9">
    <citation type="journal article" date="2019" name="J. Immunol.">
        <title>BTLA-HVEM Checkpoint Axis Regulates Hepatic Homeostasis and Inflammation in a ConA-Induced Hepatitis Model in Zebrafish.</title>
        <authorList>
            <person name="Shi W."/>
            <person name="Shao T."/>
            <person name="Li J.Y."/>
            <person name="Fan D.D."/>
            <person name="Lin A.F."/>
            <person name="Xiang L.X."/>
            <person name="Shao J.Z."/>
        </authorList>
    </citation>
    <scope>NUCLEOTIDE SEQUENCE</scope>
</reference>
<dbReference type="Pfam" id="PF00229">
    <property type="entry name" value="TNF"/>
    <property type="match status" value="1"/>
</dbReference>
<reference evidence="33 34" key="5">
    <citation type="journal article" date="2013" name="Nature">
        <title>The zebrafish reference genome sequence and its relationship to the human genome.</title>
        <authorList>
            <consortium name="Genome Reference Consortium Zebrafish"/>
            <person name="Howe K."/>
            <person name="Clark M.D."/>
            <person name="Torroja C.F."/>
            <person name="Torrance J."/>
            <person name="Berthelot C."/>
            <person name="Muffato M."/>
            <person name="Collins J.E."/>
            <person name="Humphray S."/>
            <person name="McLaren K."/>
            <person name="Matthews L."/>
            <person name="McLaren S."/>
            <person name="Sealy I."/>
            <person name="Caccamo M."/>
            <person name="Churcher C."/>
            <person name="Scott C."/>
            <person name="Barrett J.C."/>
            <person name="Koch R."/>
            <person name="Rauch G.J."/>
            <person name="White S."/>
            <person name="Chow W."/>
            <person name="Kilian B."/>
            <person name="Quintais L.T."/>
            <person name="Guerra-Assuncao J.A."/>
            <person name="Zhou Y."/>
            <person name="Gu Y."/>
            <person name="Yen J."/>
            <person name="Vogel J.H."/>
            <person name="Eyre T."/>
            <person name="Redmond S."/>
            <person name="Banerjee R."/>
            <person name="Chi J."/>
            <person name="Fu B."/>
            <person name="Langley E."/>
            <person name="Maguire S.F."/>
            <person name="Laird G.K."/>
            <person name="Lloyd D."/>
            <person name="Kenyon E."/>
            <person name="Donaldson S."/>
            <person name="Sehra H."/>
            <person name="Almeida-King J."/>
            <person name="Loveland J."/>
            <person name="Trevanion S."/>
            <person name="Jones M."/>
            <person name="Quail M."/>
            <person name="Willey D."/>
            <person name="Hunt A."/>
            <person name="Burton J."/>
            <person name="Sims S."/>
            <person name="McLay K."/>
            <person name="Plumb B."/>
            <person name="Davis J."/>
            <person name="Clee C."/>
            <person name="Oliver K."/>
            <person name="Clark R."/>
            <person name="Riddle C."/>
            <person name="Elliot D."/>
            <person name="Eliott D."/>
            <person name="Threadgold G."/>
            <person name="Harden G."/>
            <person name="Ware D."/>
            <person name="Begum S."/>
            <person name="Mortimore B."/>
            <person name="Mortimer B."/>
            <person name="Kerry G."/>
            <person name="Heath P."/>
            <person name="Phillimore B."/>
            <person name="Tracey A."/>
            <person name="Corby N."/>
            <person name="Dunn M."/>
            <person name="Johnson C."/>
            <person name="Wood J."/>
            <person name="Clark S."/>
            <person name="Pelan S."/>
            <person name="Griffiths G."/>
            <person name="Smith M."/>
            <person name="Glithero R."/>
            <person name="Howden P."/>
            <person name="Barker N."/>
            <person name="Lloyd C."/>
            <person name="Stevens C."/>
            <person name="Harley J."/>
            <person name="Holt K."/>
            <person name="Panagiotidis G."/>
            <person name="Lovell J."/>
            <person name="Beasley H."/>
            <person name="Henderson C."/>
            <person name="Gordon D."/>
            <person name="Auger K."/>
            <person name="Wright D."/>
            <person name="Collins J."/>
            <person name="Raisen C."/>
            <person name="Dyer L."/>
            <person name="Leung K."/>
            <person name="Robertson L."/>
            <person name="Ambridge K."/>
            <person name="Leongamornlert D."/>
            <person name="McGuire S."/>
            <person name="Gilderthorp R."/>
            <person name="Griffiths C."/>
            <person name="Manthravadi D."/>
            <person name="Nichol S."/>
            <person name="Barker G."/>
            <person name="Whitehead S."/>
            <person name="Kay M."/>
            <person name="Brown J."/>
            <person name="Murnane C."/>
            <person name="Gray E."/>
            <person name="Humphries M."/>
            <person name="Sycamore N."/>
            <person name="Barker D."/>
            <person name="Saunders D."/>
            <person name="Wallis J."/>
            <person name="Babbage A."/>
            <person name="Hammond S."/>
            <person name="Mashreghi-Mohammadi M."/>
            <person name="Barr L."/>
            <person name="Martin S."/>
            <person name="Wray P."/>
            <person name="Ellington A."/>
            <person name="Matthews N."/>
            <person name="Ellwood M."/>
            <person name="Woodmansey R."/>
            <person name="Clark G."/>
            <person name="Cooper J."/>
            <person name="Cooper J."/>
            <person name="Tromans A."/>
            <person name="Grafham D."/>
            <person name="Skuce C."/>
            <person name="Pandian R."/>
            <person name="Andrews R."/>
            <person name="Harrison E."/>
            <person name="Kimberley A."/>
            <person name="Garnett J."/>
            <person name="Fosker N."/>
            <person name="Hall R."/>
            <person name="Garner P."/>
            <person name="Kelly D."/>
            <person name="Bird C."/>
            <person name="Palmer S."/>
            <person name="Gehring I."/>
            <person name="Berger A."/>
            <person name="Dooley C.M."/>
            <person name="Ersan-Urun Z."/>
            <person name="Eser C."/>
            <person name="Geiger H."/>
            <person name="Geisler M."/>
            <person name="Karotki L."/>
            <person name="Kirn A."/>
            <person name="Konantz J."/>
            <person name="Konantz M."/>
            <person name="Oberlander M."/>
            <person name="Rudolph-Geiger S."/>
            <person name="Teucke M."/>
            <person name="Lanz C."/>
            <person name="Raddatz G."/>
            <person name="Osoegawa K."/>
            <person name="Zhu B."/>
            <person name="Rapp A."/>
            <person name="Widaa S."/>
            <person name="Langford C."/>
            <person name="Yang F."/>
            <person name="Schuster S.C."/>
            <person name="Carter N.P."/>
            <person name="Harrow J."/>
            <person name="Ning Z."/>
            <person name="Herrero J."/>
            <person name="Searle S.M."/>
            <person name="Enright A."/>
            <person name="Geisler R."/>
            <person name="Plasterk R.H."/>
            <person name="Lee C."/>
            <person name="Westerfield M."/>
            <person name="de Jong P.J."/>
            <person name="Zon L.I."/>
            <person name="Postlethwait J.H."/>
            <person name="Nusslein-Volhard C."/>
            <person name="Hubbard T.J."/>
            <person name="Roest Crollius H."/>
            <person name="Rogers J."/>
            <person name="Stemple D.L."/>
        </authorList>
    </citation>
    <scope>NUCLEOTIDE SEQUENCE [LARGE SCALE GENOMIC DNA]</scope>
    <source>
        <strain evidence="33">Tuebingen</strain>
    </source>
</reference>
<dbReference type="GO" id="GO:0005125">
    <property type="term" value="F:cytokine activity"/>
    <property type="evidence" value="ECO:0000318"/>
    <property type="project" value="GO_Central"/>
</dbReference>
<dbReference type="STRING" id="7955.ENSDARP00000136343"/>
<evidence type="ECO:0000256" key="11">
    <source>
        <dbReference type="ARBA" id="ARBA00022514"/>
    </source>
</evidence>
<dbReference type="PANTHER" id="PTHR11471:SF33">
    <property type="entry name" value="TUMOR NECROSIS FACTOR LIGAND SUPERFAMILY MEMBER 6"/>
    <property type="match status" value="1"/>
</dbReference>
<protein>
    <recommendedName>
        <fullName evidence="8">Tumor necrosis factor ligand superfamily member 6</fullName>
    </recommendedName>
    <alternativeName>
        <fullName evidence="26">Fas antigen ligand</fullName>
    </alternativeName>
</protein>
<dbReference type="FunFam" id="2.60.120.40:FF:000017">
    <property type="entry name" value="Tumor necrosis factor ligand superfamily member 6"/>
    <property type="match status" value="1"/>
</dbReference>
<reference evidence="35" key="10">
    <citation type="journal article" date="2021" name="Front. Endocrinol.">
        <title>Effects of Di-Isononyl Phthalate (DiNP) on Follicular Atresia in Zebrafish Ovary.</title>
        <authorList>
            <person name="Godoi F.G.A."/>
            <person name="Forner-Piquer I."/>
            <person name="Randazzo B."/>
            <person name="Habibi H.R."/>
            <person name="Lo Nostro F.L."/>
            <person name="Moreira R.G."/>
            <person name="Carnevali O."/>
        </authorList>
    </citation>
    <scope>NUCLEOTIDE SEQUENCE</scope>
</reference>
<evidence type="ECO:0000256" key="21">
    <source>
        <dbReference type="ARBA" id="ARBA00023163"/>
    </source>
</evidence>
<reference evidence="35" key="11">
    <citation type="journal article" date="2021" name="J. Hazard. Mater.">
        <title>Triclosan regulates alternative splicing events of nerve-related genes through RNA-binding protein CELF2 to induce zebrafish neurotoxicity.</title>
        <authorList>
            <person name="Wang D."/>
            <person name="Wang X."/>
            <person name="Huang H."/>
            <person name="Wang H."/>
        </authorList>
    </citation>
    <scope>NUCLEOTIDE SEQUENCE</scope>
</reference>
<dbReference type="GO" id="GO:0005634">
    <property type="term" value="C:nucleus"/>
    <property type="evidence" value="ECO:0007669"/>
    <property type="project" value="UniProtKB-SubCell"/>
</dbReference>
<evidence type="ECO:0000256" key="24">
    <source>
        <dbReference type="ARBA" id="ARBA00023242"/>
    </source>
</evidence>
<dbReference type="SUPFAM" id="SSF49842">
    <property type="entry name" value="TNF-like"/>
    <property type="match status" value="1"/>
</dbReference>
<evidence type="ECO:0000256" key="9">
    <source>
        <dbReference type="ARBA" id="ARBA00022475"/>
    </source>
</evidence>
<dbReference type="InterPro" id="IPR008983">
    <property type="entry name" value="Tumour_necrosis_fac-like_dom"/>
</dbReference>
<dbReference type="SMR" id="Q0PKX7"/>
<evidence type="ECO:0000256" key="28">
    <source>
        <dbReference type="ARBA" id="ARBA00047144"/>
    </source>
</evidence>
<dbReference type="Bgee" id="ENSDARG00000098913">
    <property type="expression patterns" value="Expressed in intestine and 2 other cell types or tissues"/>
</dbReference>
<dbReference type="Gene3D" id="2.60.120.40">
    <property type="match status" value="1"/>
</dbReference>
<dbReference type="GO" id="GO:0005164">
    <property type="term" value="F:tumor necrosis factor receptor binding"/>
    <property type="evidence" value="ECO:0007669"/>
    <property type="project" value="InterPro"/>
</dbReference>
<evidence type="ECO:0000313" key="35">
    <source>
        <dbReference type="RefSeq" id="NP_001036166.1"/>
    </source>
</evidence>
<reference evidence="31" key="2">
    <citation type="submission" date="2007-03" db="EMBL/GenBank/DDBJ databases">
        <authorList>
            <consortium name="NIH - Zebrafish Gene Collection (ZGC) project"/>
        </authorList>
    </citation>
    <scope>NUCLEOTIDE SEQUENCE [LARGE SCALE MRNA]</scope>
    <source>
        <tissue evidence="31">Whole</tissue>
    </source>
</reference>
<dbReference type="eggNOG" id="ENOG502S09I">
    <property type="taxonomic scope" value="Eukaryota"/>
</dbReference>
<evidence type="ECO:0000256" key="14">
    <source>
        <dbReference type="ARBA" id="ARBA00022703"/>
    </source>
</evidence>
<feature type="domain" description="THD" evidence="30">
    <location>
        <begin position="128"/>
        <end position="267"/>
    </location>
</feature>
<dbReference type="OrthoDB" id="5983780at2759"/>
<evidence type="ECO:0000256" key="22">
    <source>
        <dbReference type="ARBA" id="ARBA00023180"/>
    </source>
</evidence>
<reference evidence="35" key="6">
    <citation type="journal article" date="2013" name="PLoS ONE">
        <title>Selection of reliable biomarkers from PCR array analyses using relative distance computational model: methodology and proof-of-concept study.</title>
        <authorList>
            <person name="Liu C."/>
            <person name="Xu H."/>
            <person name="Lam S.H."/>
            <person name="Gong Z."/>
        </authorList>
    </citation>
    <scope>NUCLEOTIDE SEQUENCE</scope>
</reference>
<comment type="subcellular location">
    <subcellularLocation>
        <location evidence="5">Cell membrane</location>
        <topology evidence="5">Single-pass type II membrane protein</topology>
    </subcellularLocation>
    <subcellularLocation>
        <location evidence="4">Cytoplasmic vesicle lumen</location>
    </subcellularLocation>
    <subcellularLocation>
        <location evidence="3">Lysosome lumen</location>
    </subcellularLocation>
    <subcellularLocation>
        <location evidence="2">Nucleus</location>
    </subcellularLocation>
    <subcellularLocation>
        <location evidence="6">Secreted</location>
    </subcellularLocation>
</comment>
<evidence type="ECO:0000256" key="25">
    <source>
        <dbReference type="ARBA" id="ARBA00023329"/>
    </source>
</evidence>
<evidence type="ECO:0000256" key="27">
    <source>
        <dbReference type="ARBA" id="ARBA00045660"/>
    </source>
</evidence>
<evidence type="ECO:0000256" key="3">
    <source>
        <dbReference type="ARBA" id="ARBA00004227"/>
    </source>
</evidence>
<evidence type="ECO:0000256" key="6">
    <source>
        <dbReference type="ARBA" id="ARBA00004613"/>
    </source>
</evidence>
<reference evidence="35" key="4">
    <citation type="journal article" date="2011" name="Dev. Comp. Immunol.">
        <title>Origin and evolution of TNF and TNF receptor superfamilies.</title>
        <authorList>
            <person name="Wiens G.D."/>
            <person name="Glenney G.W."/>
        </authorList>
    </citation>
    <scope>NUCLEOTIDE SEQUENCE</scope>
</reference>
<dbReference type="OMA" id="KVKRSAH"/>
<dbReference type="RefSeq" id="NP_001036166.1">
    <property type="nucleotide sequence ID" value="NM_001042701.2"/>
</dbReference>
<keyword evidence="11" id="KW-0202">Cytokine</keyword>
<keyword evidence="14" id="KW-0053">Apoptosis</keyword>
<dbReference type="PaxDb" id="7955-ENSDARP00000074711"/>
<comment type="similarity">
    <text evidence="7">Belongs to the tumor necrosis factor family.</text>
</comment>
<dbReference type="GO" id="GO:0008625">
    <property type="term" value="P:extrinsic apoptotic signaling pathway via death domain receptors"/>
    <property type="evidence" value="ECO:0000318"/>
    <property type="project" value="GO_Central"/>
</dbReference>
<reference evidence="35" key="12">
    <citation type="journal article" date="2022" name="Dev. Comp. Immunol.">
        <title>Functional characterization of a novel tumor necrosis factor gene (TNF-New) in rock bream (Oplegnathus fasciatus).</title>
        <authorList>
            <person name="Ko S."/>
            <person name="Lim J."/>
            <person name="Hong S."/>
        </authorList>
    </citation>
    <scope>NUCLEOTIDE SEQUENCE</scope>
</reference>
<dbReference type="PANTHER" id="PTHR11471">
    <property type="entry name" value="TUMOR NECROSIS FACTOR FAMILY MEMBER"/>
    <property type="match status" value="1"/>
</dbReference>
<dbReference type="SMART" id="SM00207">
    <property type="entry name" value="TNF"/>
    <property type="match status" value="1"/>
</dbReference>
<dbReference type="PROSITE" id="PS50049">
    <property type="entry name" value="THD_2"/>
    <property type="match status" value="1"/>
</dbReference>
<evidence type="ECO:0000256" key="16">
    <source>
        <dbReference type="ARBA" id="ARBA00022968"/>
    </source>
</evidence>
<dbReference type="Ensembl" id="ENSDART00000171991.2">
    <property type="protein sequence ID" value="ENSDARP00000136343.1"/>
    <property type="gene ID" value="ENSDARG00000098913.2"/>
</dbReference>
<evidence type="ECO:0000256" key="8">
    <source>
        <dbReference type="ARBA" id="ARBA00018020"/>
    </source>
</evidence>
<dbReference type="HOGENOM" id="CLU_070352_2_0_1"/>
<keyword evidence="13 29" id="KW-0812">Transmembrane</keyword>
<evidence type="ECO:0000256" key="29">
    <source>
        <dbReference type="SAM" id="Phobius"/>
    </source>
</evidence>
<keyword evidence="18" id="KW-0805">Transcription regulation</keyword>
<reference evidence="35" key="14">
    <citation type="submission" date="2025-04" db="UniProtKB">
        <authorList>
            <consortium name="RefSeq"/>
        </authorList>
    </citation>
    <scope>IDENTIFICATION</scope>
</reference>
<reference evidence="35" key="13">
    <citation type="journal article" date="2022" name="J. Immunol.">
        <title>Zbtb46 Controls Dendritic Cell Activation by Reprogramming Epigenetic Regulation of cd80/86 and cd40 Costimulatory Signals in a Zebrafish Model.</title>
        <authorList>
            <person name="Shao T."/>
            <person name="Ji J.F."/>
            <person name="Zheng J.Y."/>
            <person name="Li C."/>
            <person name="Zhu L.Y."/>
            <person name="Fan D.D."/>
            <person name="Lin A.F."/>
            <person name="Xiang L.X."/>
            <person name="Shao J.Z."/>
        </authorList>
    </citation>
    <scope>NUCLEOTIDE SEQUENCE</scope>
</reference>
<keyword evidence="24" id="KW-0539">Nucleus</keyword>
<reference evidence="35" key="3">
    <citation type="journal article" date="2010" name="Int. J. Dev. Biol.">
        <title>A novel role for Glucocorticoid-Induced TNF Receptor Ligand (Gitrl) in early embryonic zebrafish development.</title>
        <authorList>
            <person name="Poulton L.D."/>
            <person name="Nolan K.F."/>
            <person name="Anastasaki C."/>
            <person name="Waldmann H."/>
            <person name="Patton E.E."/>
        </authorList>
    </citation>
    <scope>NUCLEOTIDE SEQUENCE</scope>
</reference>
<dbReference type="GO" id="GO:0060205">
    <property type="term" value="C:cytoplasmic vesicle lumen"/>
    <property type="evidence" value="ECO:0007669"/>
    <property type="project" value="UniProtKB-SubCell"/>
</dbReference>
<evidence type="ECO:0000256" key="20">
    <source>
        <dbReference type="ARBA" id="ARBA00023157"/>
    </source>
</evidence>
<dbReference type="AlphaFoldDB" id="Q0PKX7"/>
<dbReference type="GO" id="GO:0005615">
    <property type="term" value="C:extracellular space"/>
    <property type="evidence" value="ECO:0000318"/>
    <property type="project" value="GO_Central"/>
</dbReference>
<dbReference type="KEGG" id="dre:735295"/>
<keyword evidence="34" id="KW-1185">Reference proteome</keyword>
<keyword evidence="15" id="KW-0832">Ubl conjugation</keyword>
<dbReference type="GeneID" id="735295"/>
<evidence type="ECO:0000256" key="23">
    <source>
        <dbReference type="ARBA" id="ARBA00023228"/>
    </source>
</evidence>
<evidence type="ECO:0000256" key="10">
    <source>
        <dbReference type="ARBA" id="ARBA00022491"/>
    </source>
</evidence>
<comment type="function">
    <text evidence="27">Induces FAS-mediated activation of NF-kappa-B, initiating non-apoptotic signaling pathways. Can induce apoptosis but does not appear to be essential for this process.</text>
</comment>
<keyword evidence="10" id="KW-0678">Repressor</keyword>
<evidence type="ECO:0000313" key="31">
    <source>
        <dbReference type="EMBL" id="AAI33843.1"/>
    </source>
</evidence>
<dbReference type="GeneTree" id="ENSGT01060000248544"/>
<reference evidence="33" key="8">
    <citation type="submission" date="2015-11" db="UniProtKB">
        <authorList>
            <consortium name="Ensembl"/>
        </authorList>
    </citation>
    <scope>IDENTIFICATION</scope>
    <source>
        <strain evidence="33">Tuebingen</strain>
    </source>
</reference>
<accession>Q0PKX7</accession>
<dbReference type="ZFIN" id="ZDB-GENE-070410-16">
    <property type="gene designation" value="faslg"/>
</dbReference>
<evidence type="ECO:0000256" key="1">
    <source>
        <dbReference type="ARBA" id="ARBA00003149"/>
    </source>
</evidence>
<dbReference type="GO" id="GO:0006955">
    <property type="term" value="P:immune response"/>
    <property type="evidence" value="ECO:0007669"/>
    <property type="project" value="InterPro"/>
</dbReference>
<evidence type="ECO:0000256" key="26">
    <source>
        <dbReference type="ARBA" id="ARBA00030913"/>
    </source>
</evidence>
<evidence type="ECO:0000259" key="30">
    <source>
        <dbReference type="PROSITE" id="PS50049"/>
    </source>
</evidence>
<keyword evidence="9" id="KW-1003">Cell membrane</keyword>
<evidence type="ECO:0000256" key="17">
    <source>
        <dbReference type="ARBA" id="ARBA00022989"/>
    </source>
</evidence>
<name>Q0PKX7_DANRE</name>
<comment type="function">
    <text evidence="1">Cytoplasmic form induces gene transcription inhibition.</text>
</comment>
<dbReference type="CDD" id="cd00184">
    <property type="entry name" value="TNF"/>
    <property type="match status" value="1"/>
</dbReference>
<keyword evidence="22" id="KW-0325">Glycoprotein</keyword>
<reference evidence="32 35" key="1">
    <citation type="journal article" date="2006" name="Cell Death Differ.">
        <title>Delineation of the cell-extrinsic apoptosis pathway in the zebrafish.</title>
        <authorList>
            <person name="Eimon P.M."/>
            <person name="Kratz E."/>
            <person name="Varfolomeev E."/>
            <person name="Hymowitz S.G."/>
            <person name="Stern H."/>
            <person name="Zha J."/>
            <person name="Ashkenazi A."/>
        </authorList>
    </citation>
    <scope>NUCLEOTIDE SEQUENCE</scope>
    <source>
        <strain evidence="32">Tubingen</strain>
    </source>
</reference>
<dbReference type="Proteomes" id="UP000000437">
    <property type="component" value="Chromosome 20"/>
</dbReference>
<dbReference type="GO" id="GO:0005886">
    <property type="term" value="C:plasma membrane"/>
    <property type="evidence" value="ECO:0007669"/>
    <property type="project" value="UniProtKB-SubCell"/>
</dbReference>
<dbReference type="EMBL" id="DQ812115">
    <property type="protein sequence ID" value="ABG91565.1"/>
    <property type="molecule type" value="mRNA"/>
</dbReference>